<protein>
    <submittedName>
        <fullName evidence="1">Uncharacterized protein</fullName>
    </submittedName>
</protein>
<gene>
    <name evidence="1" type="ORF">CYLTODRAFT_322286</name>
</gene>
<dbReference type="AlphaFoldDB" id="A0A0D7AQH9"/>
<name>A0A0D7AQH9_9AGAR</name>
<dbReference type="EMBL" id="KN881446">
    <property type="protein sequence ID" value="KIY60618.1"/>
    <property type="molecule type" value="Genomic_DNA"/>
</dbReference>
<organism evidence="1 2">
    <name type="scientific">Cylindrobasidium torrendii FP15055 ss-10</name>
    <dbReference type="NCBI Taxonomy" id="1314674"/>
    <lineage>
        <taxon>Eukaryota</taxon>
        <taxon>Fungi</taxon>
        <taxon>Dikarya</taxon>
        <taxon>Basidiomycota</taxon>
        <taxon>Agaricomycotina</taxon>
        <taxon>Agaricomycetes</taxon>
        <taxon>Agaricomycetidae</taxon>
        <taxon>Agaricales</taxon>
        <taxon>Marasmiineae</taxon>
        <taxon>Physalacriaceae</taxon>
        <taxon>Cylindrobasidium</taxon>
    </lineage>
</organism>
<keyword evidence="2" id="KW-1185">Reference proteome</keyword>
<proteinExistence type="predicted"/>
<evidence type="ECO:0000313" key="1">
    <source>
        <dbReference type="EMBL" id="KIY60618.1"/>
    </source>
</evidence>
<sequence>AGAVLRMSSQLYEHWDAIFGTDRLPQKQQEGSSGSPDLERRLYHPFASQIDWEVAHRVVSAGIEHGSFNRLLNIKGV</sequence>
<dbReference type="Proteomes" id="UP000054007">
    <property type="component" value="Unassembled WGS sequence"/>
</dbReference>
<accession>A0A0D7AQH9</accession>
<evidence type="ECO:0000313" key="2">
    <source>
        <dbReference type="Proteomes" id="UP000054007"/>
    </source>
</evidence>
<reference evidence="1 2" key="1">
    <citation type="journal article" date="2015" name="Fungal Genet. Biol.">
        <title>Evolution of novel wood decay mechanisms in Agaricales revealed by the genome sequences of Fistulina hepatica and Cylindrobasidium torrendii.</title>
        <authorList>
            <person name="Floudas D."/>
            <person name="Held B.W."/>
            <person name="Riley R."/>
            <person name="Nagy L.G."/>
            <person name="Koehler G."/>
            <person name="Ransdell A.S."/>
            <person name="Younus H."/>
            <person name="Chow J."/>
            <person name="Chiniquy J."/>
            <person name="Lipzen A."/>
            <person name="Tritt A."/>
            <person name="Sun H."/>
            <person name="Haridas S."/>
            <person name="LaButti K."/>
            <person name="Ohm R.A."/>
            <person name="Kues U."/>
            <person name="Blanchette R.A."/>
            <person name="Grigoriev I.V."/>
            <person name="Minto R.E."/>
            <person name="Hibbett D.S."/>
        </authorList>
    </citation>
    <scope>NUCLEOTIDE SEQUENCE [LARGE SCALE GENOMIC DNA]</scope>
    <source>
        <strain evidence="1 2">FP15055 ss-10</strain>
    </source>
</reference>
<feature type="non-terminal residue" evidence="1">
    <location>
        <position position="1"/>
    </location>
</feature>
<feature type="non-terminal residue" evidence="1">
    <location>
        <position position="77"/>
    </location>
</feature>
<dbReference type="OrthoDB" id="2688393at2759"/>